<dbReference type="Pfam" id="PF00104">
    <property type="entry name" value="Hormone_recep"/>
    <property type="match status" value="1"/>
</dbReference>
<evidence type="ECO:0000259" key="12">
    <source>
        <dbReference type="PROSITE" id="PS51843"/>
    </source>
</evidence>
<dbReference type="GO" id="GO:0043565">
    <property type="term" value="F:sequence-specific DNA binding"/>
    <property type="evidence" value="ECO:0007669"/>
    <property type="project" value="InterPro"/>
</dbReference>
<keyword evidence="8 10" id="KW-0675">Receptor</keyword>
<keyword evidence="9 10" id="KW-0539">Nucleus</keyword>
<evidence type="ECO:0000256" key="5">
    <source>
        <dbReference type="ARBA" id="ARBA00023015"/>
    </source>
</evidence>
<dbReference type="PROSITE" id="PS51030">
    <property type="entry name" value="NUCLEAR_REC_DBD_2"/>
    <property type="match status" value="1"/>
</dbReference>
<keyword evidence="3 10" id="KW-0863">Zinc-finger</keyword>
<proteinExistence type="inferred from homology"/>
<keyword evidence="6 10" id="KW-0238">DNA-binding</keyword>
<comment type="similarity">
    <text evidence="10">Belongs to the nuclear hormone receptor family.</text>
</comment>
<keyword evidence="2 10" id="KW-0479">Metal-binding</keyword>
<name>A0A816CKV5_ADIRI</name>
<dbReference type="SMART" id="SM00399">
    <property type="entry name" value="ZnF_C4"/>
    <property type="match status" value="1"/>
</dbReference>
<dbReference type="PRINTS" id="PR00047">
    <property type="entry name" value="STROIDFINGER"/>
</dbReference>
<evidence type="ECO:0000256" key="1">
    <source>
        <dbReference type="ARBA" id="ARBA00004123"/>
    </source>
</evidence>
<evidence type="ECO:0000313" key="13">
    <source>
        <dbReference type="EMBL" id="CAF1278009.1"/>
    </source>
</evidence>
<evidence type="ECO:0000313" key="14">
    <source>
        <dbReference type="EMBL" id="CAF1626289.1"/>
    </source>
</evidence>
<organism evidence="14 15">
    <name type="scientific">Adineta ricciae</name>
    <name type="common">Rotifer</name>
    <dbReference type="NCBI Taxonomy" id="249248"/>
    <lineage>
        <taxon>Eukaryota</taxon>
        <taxon>Metazoa</taxon>
        <taxon>Spiralia</taxon>
        <taxon>Gnathifera</taxon>
        <taxon>Rotifera</taxon>
        <taxon>Eurotatoria</taxon>
        <taxon>Bdelloidea</taxon>
        <taxon>Adinetida</taxon>
        <taxon>Adinetidae</taxon>
        <taxon>Adineta</taxon>
    </lineage>
</organism>
<evidence type="ECO:0000256" key="6">
    <source>
        <dbReference type="ARBA" id="ARBA00023125"/>
    </source>
</evidence>
<comment type="subcellular location">
    <subcellularLocation>
        <location evidence="1 10">Nucleus</location>
    </subcellularLocation>
</comment>
<keyword evidence="7 10" id="KW-0804">Transcription</keyword>
<evidence type="ECO:0000256" key="3">
    <source>
        <dbReference type="ARBA" id="ARBA00022771"/>
    </source>
</evidence>
<keyword evidence="4 10" id="KW-0862">Zinc</keyword>
<dbReference type="InterPro" id="IPR035500">
    <property type="entry name" value="NHR-like_dom_sf"/>
</dbReference>
<evidence type="ECO:0000256" key="4">
    <source>
        <dbReference type="ARBA" id="ARBA00022833"/>
    </source>
</evidence>
<dbReference type="InterPro" id="IPR050274">
    <property type="entry name" value="Nuclear_hormone_rcpt_NR2"/>
</dbReference>
<comment type="caution">
    <text evidence="14">The sequence shown here is derived from an EMBL/GenBank/DDBJ whole genome shotgun (WGS) entry which is preliminary data.</text>
</comment>
<evidence type="ECO:0000313" key="15">
    <source>
        <dbReference type="Proteomes" id="UP000663828"/>
    </source>
</evidence>
<gene>
    <name evidence="13" type="ORF">EDS130_LOCUS29385</name>
    <name evidence="14" type="ORF">XAT740_LOCUS50952</name>
</gene>
<protein>
    <submittedName>
        <fullName evidence="14">Uncharacterized protein</fullName>
    </submittedName>
</protein>
<feature type="domain" description="Nuclear receptor" evidence="11">
    <location>
        <begin position="17"/>
        <end position="94"/>
    </location>
</feature>
<keyword evidence="15" id="KW-1185">Reference proteome</keyword>
<evidence type="ECO:0000259" key="11">
    <source>
        <dbReference type="PROSITE" id="PS51030"/>
    </source>
</evidence>
<dbReference type="GO" id="GO:0005634">
    <property type="term" value="C:nucleus"/>
    <property type="evidence" value="ECO:0007669"/>
    <property type="project" value="UniProtKB-SubCell"/>
</dbReference>
<dbReference type="SUPFAM" id="SSF57716">
    <property type="entry name" value="Glucocorticoid receptor-like (DNA-binding domain)"/>
    <property type="match status" value="1"/>
</dbReference>
<sequence length="338" mass="39065">MNGHRQMSATSSRILTDVPCKVCHDNSSGKHYGIFACDGCAGFFKRSIRRNRQYVCKNHGQGDCPVDKTHRNQCRSCRLRRCLEAGMNKEAVQHERGPRNSTIRKQMALLLKESNDIINAYHLQRCQSISLYPTSLPKFPMIDHHESAAKILFNAINWTKTVPAFTSLANCDQTSLLEESWRDLFILTAIEQQFTLNTNDLMYSNEKCEIYKSDIANFQEILAKAKQLKLDGNELICLKNLVLFKTHLNNCQTMINSNLTDLHTIHYLQNQAQILLNAYINKQYPLEDNRFLKLITLISSFRFISSSMIEEIFFRKTIGDQTHMEQLVKDMYKMVVHS</sequence>
<dbReference type="PANTHER" id="PTHR24083">
    <property type="entry name" value="NUCLEAR HORMONE RECEPTOR"/>
    <property type="match status" value="1"/>
</dbReference>
<dbReference type="InterPro" id="IPR013088">
    <property type="entry name" value="Znf_NHR/GATA"/>
</dbReference>
<evidence type="ECO:0000256" key="7">
    <source>
        <dbReference type="ARBA" id="ARBA00023163"/>
    </source>
</evidence>
<dbReference type="InterPro" id="IPR001723">
    <property type="entry name" value="Nuclear_hrmn_rcpt"/>
</dbReference>
<dbReference type="PROSITE" id="PS00031">
    <property type="entry name" value="NUCLEAR_REC_DBD_1"/>
    <property type="match status" value="1"/>
</dbReference>
<reference evidence="14" key="1">
    <citation type="submission" date="2021-02" db="EMBL/GenBank/DDBJ databases">
        <authorList>
            <person name="Nowell W R."/>
        </authorList>
    </citation>
    <scope>NUCLEOTIDE SEQUENCE</scope>
</reference>
<feature type="domain" description="NR LBD" evidence="12">
    <location>
        <begin position="109"/>
        <end position="334"/>
    </location>
</feature>
<dbReference type="Gene3D" id="1.10.565.10">
    <property type="entry name" value="Retinoid X Receptor"/>
    <property type="match status" value="1"/>
</dbReference>
<dbReference type="GO" id="GO:0006357">
    <property type="term" value="P:regulation of transcription by RNA polymerase II"/>
    <property type="evidence" value="ECO:0007669"/>
    <property type="project" value="UniProtKB-ARBA"/>
</dbReference>
<dbReference type="InterPro" id="IPR000536">
    <property type="entry name" value="Nucl_hrmn_rcpt_lig-bd"/>
</dbReference>
<evidence type="ECO:0000256" key="2">
    <source>
        <dbReference type="ARBA" id="ARBA00022723"/>
    </source>
</evidence>
<dbReference type="EMBL" id="CAJNOJ010000198">
    <property type="protein sequence ID" value="CAF1278009.1"/>
    <property type="molecule type" value="Genomic_DNA"/>
</dbReference>
<dbReference type="GO" id="GO:0032502">
    <property type="term" value="P:developmental process"/>
    <property type="evidence" value="ECO:0007669"/>
    <property type="project" value="UniProtKB-ARBA"/>
</dbReference>
<dbReference type="Pfam" id="PF00105">
    <property type="entry name" value="zf-C4"/>
    <property type="match status" value="1"/>
</dbReference>
<keyword evidence="5 10" id="KW-0805">Transcription regulation</keyword>
<dbReference type="GO" id="GO:0003700">
    <property type="term" value="F:DNA-binding transcription factor activity"/>
    <property type="evidence" value="ECO:0007669"/>
    <property type="project" value="InterPro"/>
</dbReference>
<accession>A0A816CKV5</accession>
<evidence type="ECO:0000256" key="10">
    <source>
        <dbReference type="RuleBase" id="RU004334"/>
    </source>
</evidence>
<dbReference type="FunFam" id="3.30.50.10:FF:000019">
    <property type="entry name" value="Nuclear receptor subfamily 2 group E member"/>
    <property type="match status" value="1"/>
</dbReference>
<dbReference type="PROSITE" id="PS51843">
    <property type="entry name" value="NR_LBD"/>
    <property type="match status" value="1"/>
</dbReference>
<evidence type="ECO:0000256" key="9">
    <source>
        <dbReference type="ARBA" id="ARBA00023242"/>
    </source>
</evidence>
<dbReference type="OrthoDB" id="10045640at2759"/>
<dbReference type="SUPFAM" id="SSF48508">
    <property type="entry name" value="Nuclear receptor ligand-binding domain"/>
    <property type="match status" value="1"/>
</dbReference>
<dbReference type="PRINTS" id="PR00398">
    <property type="entry name" value="STRDHORMONER"/>
</dbReference>
<dbReference type="AlphaFoldDB" id="A0A816CKV5"/>
<dbReference type="Proteomes" id="UP000663852">
    <property type="component" value="Unassembled WGS sequence"/>
</dbReference>
<dbReference type="Gene3D" id="3.30.50.10">
    <property type="entry name" value="Erythroid Transcription Factor GATA-1, subunit A"/>
    <property type="match status" value="1"/>
</dbReference>
<dbReference type="SMART" id="SM00430">
    <property type="entry name" value="HOLI"/>
    <property type="match status" value="1"/>
</dbReference>
<dbReference type="GO" id="GO:0008270">
    <property type="term" value="F:zinc ion binding"/>
    <property type="evidence" value="ECO:0007669"/>
    <property type="project" value="UniProtKB-KW"/>
</dbReference>
<dbReference type="Proteomes" id="UP000663828">
    <property type="component" value="Unassembled WGS sequence"/>
</dbReference>
<dbReference type="EMBL" id="CAJNOR010007964">
    <property type="protein sequence ID" value="CAF1626289.1"/>
    <property type="molecule type" value="Genomic_DNA"/>
</dbReference>
<evidence type="ECO:0000256" key="8">
    <source>
        <dbReference type="ARBA" id="ARBA00023170"/>
    </source>
</evidence>
<dbReference type="InterPro" id="IPR001628">
    <property type="entry name" value="Znf_hrmn_rcpt"/>
</dbReference>